<keyword evidence="3" id="KW-1185">Reference proteome</keyword>
<dbReference type="Proteomes" id="UP001500979">
    <property type="component" value="Unassembled WGS sequence"/>
</dbReference>
<dbReference type="SUPFAM" id="SSF56112">
    <property type="entry name" value="Protein kinase-like (PK-like)"/>
    <property type="match status" value="1"/>
</dbReference>
<evidence type="ECO:0000259" key="1">
    <source>
        <dbReference type="Pfam" id="PF01636"/>
    </source>
</evidence>
<protein>
    <submittedName>
        <fullName evidence="2">Aminoglycoside phosphotransferase family protein</fullName>
    </submittedName>
</protein>
<dbReference type="EMBL" id="BAAAUX010000015">
    <property type="protein sequence ID" value="GAA2798579.1"/>
    <property type="molecule type" value="Genomic_DNA"/>
</dbReference>
<dbReference type="Pfam" id="PF01636">
    <property type="entry name" value="APH"/>
    <property type="match status" value="1"/>
</dbReference>
<organism evidence="2 3">
    <name type="scientific">Saccharopolyspora taberi</name>
    <dbReference type="NCBI Taxonomy" id="60895"/>
    <lineage>
        <taxon>Bacteria</taxon>
        <taxon>Bacillati</taxon>
        <taxon>Actinomycetota</taxon>
        <taxon>Actinomycetes</taxon>
        <taxon>Pseudonocardiales</taxon>
        <taxon>Pseudonocardiaceae</taxon>
        <taxon>Saccharopolyspora</taxon>
    </lineage>
</organism>
<gene>
    <name evidence="2" type="ORF">GCM10010470_37200</name>
</gene>
<sequence length="296" mass="33175">MTLPTELEQWVATCLDGPVSATDVSWDRGDSQVWRVTTGIRAAYVKRSPTFAAYTREVRAYDHTRRALAAGEAPSLLASDSSLRAILTSPLPGRVVRGLPLETQDERRVYELAGSLLRRWHDSADPPSEQVRKTVRTSVAEQAHEAAGYLDAIAVHLSNDEHSLLQKVRDELPDLADELPLAYRHGDYSPRNWLWDADHGRHSLIDFEEASNGTAVEDLVWLHGAVWPTRPDLKHAFLTGYGRALTRAEQRALHLITTRTAAYYLHAGITKANPVLTERGRTALNHLLRTDEEQPR</sequence>
<feature type="domain" description="Aminoglycoside phosphotransferase" evidence="1">
    <location>
        <begin position="24"/>
        <end position="248"/>
    </location>
</feature>
<evidence type="ECO:0000313" key="3">
    <source>
        <dbReference type="Proteomes" id="UP001500979"/>
    </source>
</evidence>
<proteinExistence type="predicted"/>
<dbReference type="InterPro" id="IPR011009">
    <property type="entry name" value="Kinase-like_dom_sf"/>
</dbReference>
<accession>A0ABN3VF08</accession>
<dbReference type="Gene3D" id="3.90.1200.10">
    <property type="match status" value="1"/>
</dbReference>
<reference evidence="2 3" key="1">
    <citation type="journal article" date="2019" name="Int. J. Syst. Evol. Microbiol.">
        <title>The Global Catalogue of Microorganisms (GCM) 10K type strain sequencing project: providing services to taxonomists for standard genome sequencing and annotation.</title>
        <authorList>
            <consortium name="The Broad Institute Genomics Platform"/>
            <consortium name="The Broad Institute Genome Sequencing Center for Infectious Disease"/>
            <person name="Wu L."/>
            <person name="Ma J."/>
        </authorList>
    </citation>
    <scope>NUCLEOTIDE SEQUENCE [LARGE SCALE GENOMIC DNA]</scope>
    <source>
        <strain evidence="2 3">JCM 9383</strain>
    </source>
</reference>
<dbReference type="RefSeq" id="WP_344681395.1">
    <property type="nucleotide sequence ID" value="NZ_BAAAUX010000015.1"/>
</dbReference>
<name>A0ABN3VF08_9PSEU</name>
<evidence type="ECO:0000313" key="2">
    <source>
        <dbReference type="EMBL" id="GAA2798579.1"/>
    </source>
</evidence>
<dbReference type="InterPro" id="IPR002575">
    <property type="entry name" value="Aminoglycoside_PTrfase"/>
</dbReference>
<comment type="caution">
    <text evidence="2">The sequence shown here is derived from an EMBL/GenBank/DDBJ whole genome shotgun (WGS) entry which is preliminary data.</text>
</comment>